<protein>
    <submittedName>
        <fullName evidence="1">Uncharacterized protein</fullName>
    </submittedName>
</protein>
<reference evidence="2" key="1">
    <citation type="submission" date="2016-10" db="EMBL/GenBank/DDBJ databases">
        <authorList>
            <person name="Varghese N."/>
            <person name="Submissions S."/>
        </authorList>
    </citation>
    <scope>NUCLEOTIDE SEQUENCE [LARGE SCALE GENOMIC DNA]</scope>
    <source>
        <strain evidence="2">Nm69</strain>
    </source>
</reference>
<sequence>MSTCLTHGQFQRLFTEIFEIIKLTIRGKQRVSAESHLAKFGVTVPQALNFLVVNIQQPETIFNVASQFAITAEMLSEITNLSPSIVREYFAASGLDASELDETSILVNSDLGALESFVRFNDKTGGLSNESLRELIKPLLNDPSAYDTVFNPQFTFQMNDGIYDAQELGVLHLNALVPATNESIESLFYGSLIKMFSALDQTELNPIVSFPVANRQSNDFQVFVSEALSDIPAKVIWLDDVMVRLVVNESIILINDLVEDTSIVGVLDQSFLGLAVN</sequence>
<organism evidence="1 2">
    <name type="scientific">Nitrosomonas aestuarii</name>
    <dbReference type="NCBI Taxonomy" id="52441"/>
    <lineage>
        <taxon>Bacteria</taxon>
        <taxon>Pseudomonadati</taxon>
        <taxon>Pseudomonadota</taxon>
        <taxon>Betaproteobacteria</taxon>
        <taxon>Nitrosomonadales</taxon>
        <taxon>Nitrosomonadaceae</taxon>
        <taxon>Nitrosomonas</taxon>
    </lineage>
</organism>
<proteinExistence type="predicted"/>
<dbReference type="AlphaFoldDB" id="A0A1I3X107"/>
<accession>A0A1I3X107</accession>
<evidence type="ECO:0000313" key="2">
    <source>
        <dbReference type="Proteomes" id="UP000199533"/>
    </source>
</evidence>
<dbReference type="Proteomes" id="UP000199533">
    <property type="component" value="Unassembled WGS sequence"/>
</dbReference>
<keyword evidence="2" id="KW-1185">Reference proteome</keyword>
<dbReference type="EMBL" id="FOSP01000001">
    <property type="protein sequence ID" value="SFK13462.1"/>
    <property type="molecule type" value="Genomic_DNA"/>
</dbReference>
<gene>
    <name evidence="1" type="ORF">SAMN05216302_100172</name>
</gene>
<name>A0A1I3X107_9PROT</name>
<evidence type="ECO:0000313" key="1">
    <source>
        <dbReference type="EMBL" id="SFK13462.1"/>
    </source>
</evidence>